<dbReference type="EMBL" id="GL883010">
    <property type="protein sequence ID" value="EGG22080.1"/>
    <property type="molecule type" value="Genomic_DNA"/>
</dbReference>
<proteinExistence type="predicted"/>
<evidence type="ECO:0000313" key="3">
    <source>
        <dbReference type="Proteomes" id="UP000007797"/>
    </source>
</evidence>
<evidence type="ECO:0000256" key="1">
    <source>
        <dbReference type="SAM" id="Phobius"/>
    </source>
</evidence>
<feature type="transmembrane region" description="Helical" evidence="1">
    <location>
        <begin position="57"/>
        <end position="79"/>
    </location>
</feature>
<feature type="transmembrane region" description="Helical" evidence="1">
    <location>
        <begin position="86"/>
        <end position="105"/>
    </location>
</feature>
<keyword evidence="1" id="KW-0812">Transmembrane</keyword>
<dbReference type="InterPro" id="IPR013901">
    <property type="entry name" value="Anthrone_oxy"/>
</dbReference>
<dbReference type="OMA" id="RWALFTI"/>
<dbReference type="PANTHER" id="PTHR36535">
    <property type="entry name" value="YALI0E30327P"/>
    <property type="match status" value="1"/>
</dbReference>
<accession>F4PR23</accession>
<evidence type="ECO:0000313" key="2">
    <source>
        <dbReference type="EMBL" id="EGG22080.1"/>
    </source>
</evidence>
<name>F4PR23_CACFS</name>
<feature type="transmembrane region" description="Helical" evidence="1">
    <location>
        <begin position="12"/>
        <end position="37"/>
    </location>
</feature>
<organism evidence="2 3">
    <name type="scientific">Cavenderia fasciculata</name>
    <name type="common">Slime mold</name>
    <name type="synonym">Dictyostelium fasciculatum</name>
    <dbReference type="NCBI Taxonomy" id="261658"/>
    <lineage>
        <taxon>Eukaryota</taxon>
        <taxon>Amoebozoa</taxon>
        <taxon>Evosea</taxon>
        <taxon>Eumycetozoa</taxon>
        <taxon>Dictyostelia</taxon>
        <taxon>Acytosteliales</taxon>
        <taxon>Cavenderiaceae</taxon>
        <taxon>Cavenderia</taxon>
    </lineage>
</organism>
<sequence>MKDHLIKSYLKLIAIGSIGLFSGIAISCNLIDIPILLNISKKDKQKAATSFKTLYTLAAPPQAIMSLLAATAGLVLFFRTRAKGRWALFTILSLLPVPFTLAYMGPLINKPLLEMADNYQPKIHDDKVESLILRWRQAHSVRILFSLMGFGVGLGTVTGLF</sequence>
<evidence type="ECO:0008006" key="4">
    <source>
        <dbReference type="Google" id="ProtNLM"/>
    </source>
</evidence>
<keyword evidence="3" id="KW-1185">Reference proteome</keyword>
<protein>
    <recommendedName>
        <fullName evidence="4">DUF1772 family protein</fullName>
    </recommendedName>
</protein>
<keyword evidence="1" id="KW-0472">Membrane</keyword>
<keyword evidence="1" id="KW-1133">Transmembrane helix</keyword>
<feature type="transmembrane region" description="Helical" evidence="1">
    <location>
        <begin position="143"/>
        <end position="160"/>
    </location>
</feature>
<dbReference type="RefSeq" id="XP_004359931.1">
    <property type="nucleotide sequence ID" value="XM_004359874.1"/>
</dbReference>
<dbReference type="PROSITE" id="PS51257">
    <property type="entry name" value="PROKAR_LIPOPROTEIN"/>
    <property type="match status" value="1"/>
</dbReference>
<dbReference type="KEGG" id="dfa:DFA_01970"/>
<reference evidence="3" key="1">
    <citation type="journal article" date="2011" name="Genome Res.">
        <title>Phylogeny-wide analysis of social amoeba genomes highlights ancient origins for complex intercellular communication.</title>
        <authorList>
            <person name="Heidel A.J."/>
            <person name="Lawal H.M."/>
            <person name="Felder M."/>
            <person name="Schilde C."/>
            <person name="Helps N.R."/>
            <person name="Tunggal B."/>
            <person name="Rivero F."/>
            <person name="John U."/>
            <person name="Schleicher M."/>
            <person name="Eichinger L."/>
            <person name="Platzer M."/>
            <person name="Noegel A.A."/>
            <person name="Schaap P."/>
            <person name="Gloeckner G."/>
        </authorList>
    </citation>
    <scope>NUCLEOTIDE SEQUENCE [LARGE SCALE GENOMIC DNA]</scope>
    <source>
        <strain evidence="3">SH3</strain>
    </source>
</reference>
<dbReference type="Pfam" id="PF08592">
    <property type="entry name" value="Anthrone_oxy"/>
    <property type="match status" value="1"/>
</dbReference>
<dbReference type="PANTHER" id="PTHR36535:SF1">
    <property type="entry name" value="DUF1772 DOMAIN-CONTAINING PROTEIN"/>
    <property type="match status" value="1"/>
</dbReference>
<gene>
    <name evidence="2" type="ORF">DFA_01970</name>
</gene>
<dbReference type="OrthoDB" id="5954308at2759"/>
<dbReference type="Proteomes" id="UP000007797">
    <property type="component" value="Unassembled WGS sequence"/>
</dbReference>
<dbReference type="AlphaFoldDB" id="F4PR23"/>
<dbReference type="GeneID" id="14873155"/>